<dbReference type="Gene3D" id="3.30.70.890">
    <property type="entry name" value="GHMP kinase, C-terminal domain"/>
    <property type="match status" value="1"/>
</dbReference>
<evidence type="ECO:0000256" key="7">
    <source>
        <dbReference type="ARBA" id="ARBA00022842"/>
    </source>
</evidence>
<evidence type="ECO:0000256" key="1">
    <source>
        <dbReference type="ARBA" id="ARBA00022490"/>
    </source>
</evidence>
<evidence type="ECO:0000313" key="12">
    <source>
        <dbReference type="Proteomes" id="UP001203338"/>
    </source>
</evidence>
<dbReference type="Proteomes" id="UP001203338">
    <property type="component" value="Unassembled WGS sequence"/>
</dbReference>
<keyword evidence="1" id="KW-0963">Cytoplasm</keyword>
<keyword evidence="2" id="KW-0444">Lipid biosynthesis</keyword>
<evidence type="ECO:0000313" key="11">
    <source>
        <dbReference type="EMBL" id="MCL6270808.1"/>
    </source>
</evidence>
<dbReference type="SUPFAM" id="SSF55060">
    <property type="entry name" value="GHMP Kinase, C-terminal domain"/>
    <property type="match status" value="1"/>
</dbReference>
<dbReference type="SUPFAM" id="SSF54211">
    <property type="entry name" value="Ribosomal protein S5 domain 2-like"/>
    <property type="match status" value="1"/>
</dbReference>
<proteinExistence type="predicted"/>
<sequence>MKAIAPGKIIISGEHAVVYGTPALAVAVNIHAQCEVKPVQDAVVHLYLDDFEGRKGRLAECSLIELEHLRRRIDESYQAYLLGQKNISDVLTCPGNLYLYAIAGLFSALGIPLDRGFEVHLHSKIPMRSGMGSSAATVASVLAAVAGYYGIQLDKEALFRFTSHTERLQHGCNSTIDPMVTVHGGLVRMENAQVETGQSLPELNWYLVNSGEPEVSTGQCVAEVRRRFGKSAIWNEFHNIITGLEQSFLTRDVGALKEYVKRNHQLLVDIGVVPNTVQKFVEELRTRYNAAGKISGAGAVHGEKAGFLLVQSEEPITDLCGDYGFPVTRLQCDPYGVRLC</sequence>
<evidence type="ECO:0000256" key="5">
    <source>
        <dbReference type="ARBA" id="ARBA00022777"/>
    </source>
</evidence>
<evidence type="ECO:0000256" key="6">
    <source>
        <dbReference type="ARBA" id="ARBA00022840"/>
    </source>
</evidence>
<evidence type="ECO:0000256" key="2">
    <source>
        <dbReference type="ARBA" id="ARBA00022516"/>
    </source>
</evidence>
<comment type="pathway">
    <text evidence="9">Isoprenoid biosynthesis; isopentenyl diphosphate biosynthesis via mevalonate pathway; isopentenyl diphosphate from (R)-mevalonate: step 1/3.</text>
</comment>
<dbReference type="PANTHER" id="PTHR43290">
    <property type="entry name" value="MEVALONATE KINASE"/>
    <property type="match status" value="1"/>
</dbReference>
<dbReference type="InterPro" id="IPR014721">
    <property type="entry name" value="Ribsml_uS5_D2-typ_fold_subgr"/>
</dbReference>
<keyword evidence="3" id="KW-0808">Transferase</keyword>
<organism evidence="11 12">
    <name type="scientific">Parendozoicomonas callyspongiae</name>
    <dbReference type="NCBI Taxonomy" id="2942213"/>
    <lineage>
        <taxon>Bacteria</taxon>
        <taxon>Pseudomonadati</taxon>
        <taxon>Pseudomonadota</taxon>
        <taxon>Gammaproteobacteria</taxon>
        <taxon>Oceanospirillales</taxon>
        <taxon>Endozoicomonadaceae</taxon>
        <taxon>Parendozoicomonas</taxon>
    </lineage>
</organism>
<dbReference type="Gene3D" id="3.30.230.10">
    <property type="match status" value="1"/>
</dbReference>
<feature type="domain" description="GHMP kinase N-terminal" evidence="10">
    <location>
        <begin position="100"/>
        <end position="185"/>
    </location>
</feature>
<reference evidence="11 12" key="1">
    <citation type="submission" date="2022-05" db="EMBL/GenBank/DDBJ databases">
        <authorList>
            <person name="Park J.-S."/>
        </authorList>
    </citation>
    <scope>NUCLEOTIDE SEQUENCE [LARGE SCALE GENOMIC DNA]</scope>
    <source>
        <strain evidence="11 12">2012CJ34-2</strain>
    </source>
</reference>
<dbReference type="EMBL" id="JAMFLX010000016">
    <property type="protein sequence ID" value="MCL6270808.1"/>
    <property type="molecule type" value="Genomic_DNA"/>
</dbReference>
<evidence type="ECO:0000256" key="8">
    <source>
        <dbReference type="ARBA" id="ARBA00023098"/>
    </source>
</evidence>
<dbReference type="InterPro" id="IPR006205">
    <property type="entry name" value="Mev_gal_kin"/>
</dbReference>
<protein>
    <recommendedName>
        <fullName evidence="10">GHMP kinase N-terminal domain-containing protein</fullName>
    </recommendedName>
</protein>
<name>A0ABT0PK17_9GAMM</name>
<keyword evidence="6" id="KW-0067">ATP-binding</keyword>
<accession>A0ABT0PK17</accession>
<comment type="caution">
    <text evidence="11">The sequence shown here is derived from an EMBL/GenBank/DDBJ whole genome shotgun (WGS) entry which is preliminary data.</text>
</comment>
<dbReference type="InterPro" id="IPR036554">
    <property type="entry name" value="GHMP_kinase_C_sf"/>
</dbReference>
<dbReference type="PRINTS" id="PR00959">
    <property type="entry name" value="MEVGALKINASE"/>
</dbReference>
<keyword evidence="5" id="KW-0418">Kinase</keyword>
<dbReference type="Pfam" id="PF00288">
    <property type="entry name" value="GHMP_kinases_N"/>
    <property type="match status" value="1"/>
</dbReference>
<evidence type="ECO:0000256" key="4">
    <source>
        <dbReference type="ARBA" id="ARBA00022741"/>
    </source>
</evidence>
<dbReference type="InterPro" id="IPR006204">
    <property type="entry name" value="GHMP_kinase_N_dom"/>
</dbReference>
<keyword evidence="12" id="KW-1185">Reference proteome</keyword>
<keyword evidence="4" id="KW-0547">Nucleotide-binding</keyword>
<dbReference type="PANTHER" id="PTHR43290:SF2">
    <property type="entry name" value="MEVALONATE KINASE"/>
    <property type="match status" value="1"/>
</dbReference>
<dbReference type="InterPro" id="IPR020568">
    <property type="entry name" value="Ribosomal_Su5_D2-typ_SF"/>
</dbReference>
<evidence type="ECO:0000259" key="10">
    <source>
        <dbReference type="Pfam" id="PF00288"/>
    </source>
</evidence>
<keyword evidence="7" id="KW-0460">Magnesium</keyword>
<gene>
    <name evidence="11" type="ORF">M3P05_12825</name>
</gene>
<evidence type="ECO:0000256" key="9">
    <source>
        <dbReference type="ARBA" id="ARBA00029438"/>
    </source>
</evidence>
<evidence type="ECO:0000256" key="3">
    <source>
        <dbReference type="ARBA" id="ARBA00022679"/>
    </source>
</evidence>
<keyword evidence="8" id="KW-0443">Lipid metabolism</keyword>
<dbReference type="RefSeq" id="WP_249700094.1">
    <property type="nucleotide sequence ID" value="NZ_JAMFLX010000016.1"/>
</dbReference>